<dbReference type="InterPro" id="IPR036188">
    <property type="entry name" value="FAD/NAD-bd_sf"/>
</dbReference>
<evidence type="ECO:0000313" key="2">
    <source>
        <dbReference type="EMBL" id="RDH87278.1"/>
    </source>
</evidence>
<proteinExistence type="predicted"/>
<dbReference type="GO" id="GO:0016301">
    <property type="term" value="F:kinase activity"/>
    <property type="evidence" value="ECO:0007669"/>
    <property type="project" value="UniProtKB-KW"/>
</dbReference>
<keyword evidence="1" id="KW-1133">Transmembrane helix</keyword>
<dbReference type="Gene3D" id="3.50.50.60">
    <property type="entry name" value="FAD/NAD(P)-binding domain"/>
    <property type="match status" value="1"/>
</dbReference>
<name>A0A370DQL3_9GAMM</name>
<sequence length="53" mass="5672">MRNTGRHPEDQIWAGGDNTLGPNLAVNAIAAGLTAAEGILTSFSLLQRIRRQV</sequence>
<organism evidence="2 3">
    <name type="scientific">endosymbiont of Lamellibrachia luymesi</name>
    <dbReference type="NCBI Taxonomy" id="2200907"/>
    <lineage>
        <taxon>Bacteria</taxon>
        <taxon>Pseudomonadati</taxon>
        <taxon>Pseudomonadota</taxon>
        <taxon>Gammaproteobacteria</taxon>
        <taxon>sulfur-oxidizing symbionts</taxon>
    </lineage>
</organism>
<dbReference type="AlphaFoldDB" id="A0A370DQL3"/>
<gene>
    <name evidence="2" type="ORF">DIZ79_15560</name>
</gene>
<reference evidence="2 3" key="1">
    <citation type="journal article" date="2018" name="ISME J.">
        <title>Endosymbiont genomes yield clues of tubeworm success.</title>
        <authorList>
            <person name="Li Y."/>
            <person name="Liles M.R."/>
            <person name="Halanych K.M."/>
        </authorList>
    </citation>
    <scope>NUCLEOTIDE SEQUENCE [LARGE SCALE GENOMIC DNA]</scope>
    <source>
        <strain evidence="2">A1422</strain>
    </source>
</reference>
<keyword evidence="2" id="KW-0418">Kinase</keyword>
<dbReference type="EMBL" id="QFXD01000275">
    <property type="protein sequence ID" value="RDH87278.1"/>
    <property type="molecule type" value="Genomic_DNA"/>
</dbReference>
<keyword evidence="1" id="KW-0472">Membrane</keyword>
<protein>
    <submittedName>
        <fullName evidence="2">Histidine kinase</fullName>
    </submittedName>
</protein>
<dbReference type="Proteomes" id="UP000255508">
    <property type="component" value="Unassembled WGS sequence"/>
</dbReference>
<evidence type="ECO:0000256" key="1">
    <source>
        <dbReference type="SAM" id="Phobius"/>
    </source>
</evidence>
<evidence type="ECO:0000313" key="3">
    <source>
        <dbReference type="Proteomes" id="UP000255508"/>
    </source>
</evidence>
<keyword evidence="2" id="KW-0808">Transferase</keyword>
<keyword evidence="1" id="KW-0812">Transmembrane</keyword>
<comment type="caution">
    <text evidence="2">The sequence shown here is derived from an EMBL/GenBank/DDBJ whole genome shotgun (WGS) entry which is preliminary data.</text>
</comment>
<accession>A0A370DQL3</accession>
<feature type="transmembrane region" description="Helical" evidence="1">
    <location>
        <begin position="24"/>
        <end position="46"/>
    </location>
</feature>